<organism evidence="5 6">
    <name type="scientific">Streptosporangium subroseum</name>
    <dbReference type="NCBI Taxonomy" id="106412"/>
    <lineage>
        <taxon>Bacteria</taxon>
        <taxon>Bacillati</taxon>
        <taxon>Actinomycetota</taxon>
        <taxon>Actinomycetes</taxon>
        <taxon>Streptosporangiales</taxon>
        <taxon>Streptosporangiaceae</taxon>
        <taxon>Streptosporangium</taxon>
    </lineage>
</organism>
<dbReference type="SMART" id="SM00823">
    <property type="entry name" value="PKS_PP"/>
    <property type="match status" value="1"/>
</dbReference>
<accession>A0A239K1B7</accession>
<evidence type="ECO:0000313" key="6">
    <source>
        <dbReference type="Proteomes" id="UP000198282"/>
    </source>
</evidence>
<dbReference type="PROSITE" id="PS50075">
    <property type="entry name" value="CARRIER"/>
    <property type="match status" value="1"/>
</dbReference>
<dbReference type="Pfam" id="PF00550">
    <property type="entry name" value="PP-binding"/>
    <property type="match status" value="1"/>
</dbReference>
<reference evidence="5 6" key="1">
    <citation type="submission" date="2017-06" db="EMBL/GenBank/DDBJ databases">
        <authorList>
            <person name="Kim H.J."/>
            <person name="Triplett B.A."/>
        </authorList>
    </citation>
    <scope>NUCLEOTIDE SEQUENCE [LARGE SCALE GENOMIC DNA]</scope>
    <source>
        <strain evidence="5 6">CGMCC 4.2132</strain>
    </source>
</reference>
<evidence type="ECO:0000256" key="2">
    <source>
        <dbReference type="ARBA" id="ARBA00022553"/>
    </source>
</evidence>
<feature type="compositionally biased region" description="Basic and acidic residues" evidence="3">
    <location>
        <begin position="86"/>
        <end position="98"/>
    </location>
</feature>
<keyword evidence="6" id="KW-1185">Reference proteome</keyword>
<protein>
    <submittedName>
        <fullName evidence="5">Acyl carrier protein</fullName>
    </submittedName>
</protein>
<dbReference type="GO" id="GO:0031177">
    <property type="term" value="F:phosphopantetheine binding"/>
    <property type="evidence" value="ECO:0007669"/>
    <property type="project" value="InterPro"/>
</dbReference>
<feature type="region of interest" description="Disordered" evidence="3">
    <location>
        <begin position="78"/>
        <end position="98"/>
    </location>
</feature>
<dbReference type="InterPro" id="IPR020806">
    <property type="entry name" value="PKS_PP-bd"/>
</dbReference>
<evidence type="ECO:0000256" key="1">
    <source>
        <dbReference type="ARBA" id="ARBA00022450"/>
    </source>
</evidence>
<evidence type="ECO:0000313" key="5">
    <source>
        <dbReference type="EMBL" id="SNT11483.1"/>
    </source>
</evidence>
<keyword evidence="1" id="KW-0596">Phosphopantetheine</keyword>
<dbReference type="SUPFAM" id="SSF47336">
    <property type="entry name" value="ACP-like"/>
    <property type="match status" value="1"/>
</dbReference>
<name>A0A239K1B7_9ACTN</name>
<proteinExistence type="predicted"/>
<dbReference type="Proteomes" id="UP000198282">
    <property type="component" value="Unassembled WGS sequence"/>
</dbReference>
<dbReference type="InterPro" id="IPR036736">
    <property type="entry name" value="ACP-like_sf"/>
</dbReference>
<dbReference type="InterPro" id="IPR009081">
    <property type="entry name" value="PP-bd_ACP"/>
</dbReference>
<dbReference type="AlphaFoldDB" id="A0A239K1B7"/>
<dbReference type="Gene3D" id="1.10.1200.10">
    <property type="entry name" value="ACP-like"/>
    <property type="match status" value="1"/>
</dbReference>
<dbReference type="EMBL" id="FZOD01000025">
    <property type="protein sequence ID" value="SNT11483.1"/>
    <property type="molecule type" value="Genomic_DNA"/>
</dbReference>
<gene>
    <name evidence="5" type="ORF">SAMN05216276_102525</name>
</gene>
<keyword evidence="2" id="KW-0597">Phosphoprotein</keyword>
<feature type="domain" description="Carrier" evidence="4">
    <location>
        <begin position="2"/>
        <end position="78"/>
    </location>
</feature>
<sequence>MELNERVTETVIRLLADVLPGGMDLTPQSSLREHGLDSISAVRVWFELQREFSLDLPVEKLGECANPAQLAACVIEELDGAPEGGPHGEPREGHSQPT</sequence>
<evidence type="ECO:0000259" key="4">
    <source>
        <dbReference type="PROSITE" id="PS50075"/>
    </source>
</evidence>
<evidence type="ECO:0000256" key="3">
    <source>
        <dbReference type="SAM" id="MobiDB-lite"/>
    </source>
</evidence>